<dbReference type="GeneID" id="35592994"/>
<protein>
    <recommendedName>
        <fullName evidence="4">HAD family hydrolase</fullName>
    </recommendedName>
</protein>
<proteinExistence type="predicted"/>
<feature type="active site" description="Proton donor" evidence="1">
    <location>
        <position position="22"/>
    </location>
</feature>
<dbReference type="EMBL" id="CP026309">
    <property type="protein sequence ID" value="AUV82419.1"/>
    <property type="molecule type" value="Genomic_DNA"/>
</dbReference>
<evidence type="ECO:0008006" key="4">
    <source>
        <dbReference type="Google" id="ProtNLM"/>
    </source>
</evidence>
<dbReference type="PANTHER" id="PTHR35134">
    <property type="entry name" value="NUCLEOTIDASE YQFW-RELATED"/>
    <property type="match status" value="1"/>
</dbReference>
<dbReference type="Pfam" id="PF06941">
    <property type="entry name" value="NT5C"/>
    <property type="match status" value="1"/>
</dbReference>
<dbReference type="PANTHER" id="PTHR35134:SF2">
    <property type="entry name" value="NUCLEOTIDASE YQFW-RELATED"/>
    <property type="match status" value="1"/>
</dbReference>
<dbReference type="SUPFAM" id="SSF56784">
    <property type="entry name" value="HAD-like"/>
    <property type="match status" value="1"/>
</dbReference>
<dbReference type="OrthoDB" id="337956at2157"/>
<feature type="active site" description="Nucleophile" evidence="1">
    <location>
        <position position="20"/>
    </location>
</feature>
<sequence>MNRARDASTPAPDTDRILVDVDGTLAWQLPRACQYLGEEYGVSLQPEDVTAWDYRIPGHDDHDHIGDLIFEAFRRDPAWYFGGMEPLPGAADALARLGEDHHVAIATHRPPETHDHTRVWLRDHDIPYDEFVEQVPENKAELQGRALIDDYHGNVADALAAGMDGLLFSQPYSDHAACDGATVVDSWTDVLAAFDLA</sequence>
<dbReference type="InterPro" id="IPR010708">
    <property type="entry name" value="5'(3')-deoxyribonucleotidase"/>
</dbReference>
<dbReference type="RefSeq" id="WP_103426108.1">
    <property type="nucleotide sequence ID" value="NZ_CP026309.1"/>
</dbReference>
<dbReference type="Gene3D" id="3.40.50.1000">
    <property type="entry name" value="HAD superfamily/HAD-like"/>
    <property type="match status" value="1"/>
</dbReference>
<dbReference type="KEGG" id="srub:C2R22_12845"/>
<dbReference type="InterPro" id="IPR023214">
    <property type="entry name" value="HAD_sf"/>
</dbReference>
<keyword evidence="3" id="KW-1185">Reference proteome</keyword>
<dbReference type="GO" id="GO:0009264">
    <property type="term" value="P:deoxyribonucleotide catabolic process"/>
    <property type="evidence" value="ECO:0007669"/>
    <property type="project" value="InterPro"/>
</dbReference>
<gene>
    <name evidence="2" type="ORF">C2R22_12845</name>
</gene>
<reference evidence="2 3" key="1">
    <citation type="submission" date="2018-01" db="EMBL/GenBank/DDBJ databases">
        <title>Complete genome sequence of Salinigranum rubrum GX10T, an extremely halophilic archaeon isolated from a marine solar saltern.</title>
        <authorList>
            <person name="Han S."/>
        </authorList>
    </citation>
    <scope>NUCLEOTIDE SEQUENCE [LARGE SCALE GENOMIC DNA]</scope>
    <source>
        <strain evidence="2 3">GX10</strain>
    </source>
</reference>
<evidence type="ECO:0000313" key="3">
    <source>
        <dbReference type="Proteomes" id="UP000236584"/>
    </source>
</evidence>
<evidence type="ECO:0000313" key="2">
    <source>
        <dbReference type="EMBL" id="AUV82419.1"/>
    </source>
</evidence>
<dbReference type="AlphaFoldDB" id="A0A2I8VMV5"/>
<accession>A0A2I8VMV5</accession>
<evidence type="ECO:0000256" key="1">
    <source>
        <dbReference type="PIRSR" id="PIRSR610708-1"/>
    </source>
</evidence>
<dbReference type="GO" id="GO:0008253">
    <property type="term" value="F:5'-nucleotidase activity"/>
    <property type="evidence" value="ECO:0007669"/>
    <property type="project" value="InterPro"/>
</dbReference>
<name>A0A2I8VMV5_9EURY</name>
<dbReference type="Proteomes" id="UP000236584">
    <property type="component" value="Chromosome"/>
</dbReference>
<dbReference type="InterPro" id="IPR052419">
    <property type="entry name" value="5_3-deoxyribonucleotidase-like"/>
</dbReference>
<organism evidence="2 3">
    <name type="scientific">Salinigranum rubrum</name>
    <dbReference type="NCBI Taxonomy" id="755307"/>
    <lineage>
        <taxon>Archaea</taxon>
        <taxon>Methanobacteriati</taxon>
        <taxon>Methanobacteriota</taxon>
        <taxon>Stenosarchaea group</taxon>
        <taxon>Halobacteria</taxon>
        <taxon>Halobacteriales</taxon>
        <taxon>Haloferacaceae</taxon>
        <taxon>Salinigranum</taxon>
    </lineage>
</organism>
<dbReference type="InterPro" id="IPR036412">
    <property type="entry name" value="HAD-like_sf"/>
</dbReference>